<comment type="caution">
    <text evidence="1">The sequence shown here is derived from an EMBL/GenBank/DDBJ whole genome shotgun (WGS) entry which is preliminary data.</text>
</comment>
<dbReference type="AlphaFoldDB" id="A0A225W979"/>
<dbReference type="PANTHER" id="PTHR37984:SF5">
    <property type="entry name" value="PROTEIN NYNRIN-LIKE"/>
    <property type="match status" value="1"/>
</dbReference>
<sequence length="75" mass="8814">MQSRRIPADLLSRVYELLKRLLETGLIWYSDSEWASAIVLVMKMNGTDVRLHIDYLLVNQLIKLMNYPYPSSTNR</sequence>
<protein>
    <recommendedName>
        <fullName evidence="3">Reverse transcriptase</fullName>
    </recommendedName>
</protein>
<dbReference type="InterPro" id="IPR043502">
    <property type="entry name" value="DNA/RNA_pol_sf"/>
</dbReference>
<evidence type="ECO:0000313" key="1">
    <source>
        <dbReference type="EMBL" id="OWZ13954.1"/>
    </source>
</evidence>
<name>A0A225W979_9STRA</name>
<proteinExistence type="predicted"/>
<organism evidence="1 2">
    <name type="scientific">Phytophthora megakarya</name>
    <dbReference type="NCBI Taxonomy" id="4795"/>
    <lineage>
        <taxon>Eukaryota</taxon>
        <taxon>Sar</taxon>
        <taxon>Stramenopiles</taxon>
        <taxon>Oomycota</taxon>
        <taxon>Peronosporomycetes</taxon>
        <taxon>Peronosporales</taxon>
        <taxon>Peronosporaceae</taxon>
        <taxon>Phytophthora</taxon>
    </lineage>
</organism>
<dbReference type="Proteomes" id="UP000198211">
    <property type="component" value="Unassembled WGS sequence"/>
</dbReference>
<dbReference type="InterPro" id="IPR050951">
    <property type="entry name" value="Retrovirus_Pol_polyprotein"/>
</dbReference>
<reference evidence="2" key="1">
    <citation type="submission" date="2017-03" db="EMBL/GenBank/DDBJ databases">
        <title>Phytopthora megakarya and P. palmivora, two closely related causual agents of cacao black pod achieved similar genome size and gene model numbers by different mechanisms.</title>
        <authorList>
            <person name="Ali S."/>
            <person name="Shao J."/>
            <person name="Larry D.J."/>
            <person name="Kronmiller B."/>
            <person name="Shen D."/>
            <person name="Strem M.D."/>
            <person name="Melnick R.L."/>
            <person name="Guiltinan M.J."/>
            <person name="Tyler B.M."/>
            <person name="Meinhardt L.W."/>
            <person name="Bailey B.A."/>
        </authorList>
    </citation>
    <scope>NUCLEOTIDE SEQUENCE [LARGE SCALE GENOMIC DNA]</scope>
    <source>
        <strain evidence="2">zdho120</strain>
    </source>
</reference>
<dbReference type="PANTHER" id="PTHR37984">
    <property type="entry name" value="PROTEIN CBG26694"/>
    <property type="match status" value="1"/>
</dbReference>
<keyword evidence="2" id="KW-1185">Reference proteome</keyword>
<evidence type="ECO:0000313" key="2">
    <source>
        <dbReference type="Proteomes" id="UP000198211"/>
    </source>
</evidence>
<gene>
    <name evidence="1" type="ORF">PHMEG_00012641</name>
</gene>
<dbReference type="SUPFAM" id="SSF56672">
    <property type="entry name" value="DNA/RNA polymerases"/>
    <property type="match status" value="1"/>
</dbReference>
<dbReference type="EMBL" id="NBNE01001453">
    <property type="protein sequence ID" value="OWZ13954.1"/>
    <property type="molecule type" value="Genomic_DNA"/>
</dbReference>
<evidence type="ECO:0008006" key="3">
    <source>
        <dbReference type="Google" id="ProtNLM"/>
    </source>
</evidence>
<dbReference type="Gene3D" id="3.10.10.10">
    <property type="entry name" value="HIV Type 1 Reverse Transcriptase, subunit A, domain 1"/>
    <property type="match status" value="1"/>
</dbReference>
<accession>A0A225W979</accession>